<sequence length="150" mass="16775">MSNLKMPRGECQNCGGEPARAGYKYCSNVCQLAYQHKSYIIDWKAGTVSGLSSLGTVSTHIKRYLREKYGNRCVICSWAQVNVKTGQVPLVADHIDGKWRNNTESNLRLICPNCDAISPTYAALNKGNGRINRVQSRRSQEARLLVKKKV</sequence>
<protein>
    <submittedName>
        <fullName evidence="1">HNH endonuclease</fullName>
    </submittedName>
</protein>
<evidence type="ECO:0000313" key="2">
    <source>
        <dbReference type="Proteomes" id="UP000034704"/>
    </source>
</evidence>
<dbReference type="AlphaFoldDB" id="A0A0G1CFI3"/>
<proteinExistence type="predicted"/>
<keyword evidence="1" id="KW-0255">Endonuclease</keyword>
<dbReference type="EMBL" id="LCDG01000001">
    <property type="protein sequence ID" value="KKS48328.1"/>
    <property type="molecule type" value="Genomic_DNA"/>
</dbReference>
<gene>
    <name evidence="1" type="ORF">UV12_C0001G0023</name>
</gene>
<name>A0A0G1CFI3_9BACT</name>
<reference evidence="1 2" key="1">
    <citation type="journal article" date="2015" name="Nature">
        <title>rRNA introns, odd ribosomes, and small enigmatic genomes across a large radiation of phyla.</title>
        <authorList>
            <person name="Brown C.T."/>
            <person name="Hug L.A."/>
            <person name="Thomas B.C."/>
            <person name="Sharon I."/>
            <person name="Castelle C.J."/>
            <person name="Singh A."/>
            <person name="Wilkins M.J."/>
            <person name="Williams K.H."/>
            <person name="Banfield J.F."/>
        </authorList>
    </citation>
    <scope>NUCLEOTIDE SEQUENCE [LARGE SCALE GENOMIC DNA]</scope>
</reference>
<dbReference type="Proteomes" id="UP000034704">
    <property type="component" value="Unassembled WGS sequence"/>
</dbReference>
<organism evidence="1 2">
    <name type="scientific">Candidatus Nomurabacteria bacterium GW2011_GWC2_42_20</name>
    <dbReference type="NCBI Taxonomy" id="1618756"/>
    <lineage>
        <taxon>Bacteria</taxon>
        <taxon>Candidatus Nomuraibacteriota</taxon>
    </lineage>
</organism>
<comment type="caution">
    <text evidence="1">The sequence shown here is derived from an EMBL/GenBank/DDBJ whole genome shotgun (WGS) entry which is preliminary data.</text>
</comment>
<accession>A0A0G1CFI3</accession>
<keyword evidence="1" id="KW-0378">Hydrolase</keyword>
<dbReference type="GO" id="GO:0004519">
    <property type="term" value="F:endonuclease activity"/>
    <property type="evidence" value="ECO:0007669"/>
    <property type="project" value="UniProtKB-KW"/>
</dbReference>
<evidence type="ECO:0000313" key="1">
    <source>
        <dbReference type="EMBL" id="KKS48328.1"/>
    </source>
</evidence>
<dbReference type="PATRIC" id="fig|1618756.3.peg.23"/>
<keyword evidence="1" id="KW-0540">Nuclease</keyword>